<protein>
    <recommendedName>
        <fullName evidence="4">Rad60/SUMO-like domain-containing protein</fullName>
    </recommendedName>
</protein>
<feature type="compositionally biased region" description="Low complexity" evidence="1">
    <location>
        <begin position="99"/>
        <end position="125"/>
    </location>
</feature>
<gene>
    <name evidence="2" type="ORF">BDA96_03G387200</name>
</gene>
<dbReference type="AlphaFoldDB" id="A0A921RJZ0"/>
<dbReference type="EMBL" id="CM027682">
    <property type="protein sequence ID" value="KAG0540187.1"/>
    <property type="molecule type" value="Genomic_DNA"/>
</dbReference>
<feature type="region of interest" description="Disordered" evidence="1">
    <location>
        <begin position="85"/>
        <end position="125"/>
    </location>
</feature>
<name>A0A921RJZ0_SORBI</name>
<reference evidence="2" key="1">
    <citation type="journal article" date="2019" name="BMC Genomics">
        <title>A new reference genome for Sorghum bicolor reveals high levels of sequence similarity between sweet and grain genotypes: implications for the genetics of sugar metabolism.</title>
        <authorList>
            <person name="Cooper E.A."/>
            <person name="Brenton Z.W."/>
            <person name="Flinn B.S."/>
            <person name="Jenkins J."/>
            <person name="Shu S."/>
            <person name="Flowers D."/>
            <person name="Luo F."/>
            <person name="Wang Y."/>
            <person name="Xia P."/>
            <person name="Barry K."/>
            <person name="Daum C."/>
            <person name="Lipzen A."/>
            <person name="Yoshinaga Y."/>
            <person name="Schmutz J."/>
            <person name="Saski C."/>
            <person name="Vermerris W."/>
            <person name="Kresovich S."/>
        </authorList>
    </citation>
    <scope>NUCLEOTIDE SEQUENCE</scope>
</reference>
<accession>A0A921RJZ0</accession>
<evidence type="ECO:0000256" key="1">
    <source>
        <dbReference type="SAM" id="MobiDB-lite"/>
    </source>
</evidence>
<evidence type="ECO:0000313" key="2">
    <source>
        <dbReference type="EMBL" id="KAG0540187.1"/>
    </source>
</evidence>
<evidence type="ECO:0000313" key="3">
    <source>
        <dbReference type="Proteomes" id="UP000807115"/>
    </source>
</evidence>
<dbReference type="Proteomes" id="UP000807115">
    <property type="component" value="Chromosome 3"/>
</dbReference>
<comment type="caution">
    <text evidence="2">The sequence shown here is derived from an EMBL/GenBank/DDBJ whole genome shotgun (WGS) entry which is preliminary data.</text>
</comment>
<feature type="region of interest" description="Disordered" evidence="1">
    <location>
        <begin position="1"/>
        <end position="44"/>
    </location>
</feature>
<dbReference type="Gene3D" id="3.10.20.90">
    <property type="entry name" value="Phosphatidylinositol 3-kinase Catalytic Subunit, Chain A, domain 1"/>
    <property type="match status" value="1"/>
</dbReference>
<feature type="compositionally biased region" description="Basic and acidic residues" evidence="1">
    <location>
        <begin position="19"/>
        <end position="41"/>
    </location>
</feature>
<reference evidence="2" key="2">
    <citation type="submission" date="2020-10" db="EMBL/GenBank/DDBJ databases">
        <authorList>
            <person name="Cooper E.A."/>
            <person name="Brenton Z.W."/>
            <person name="Flinn B.S."/>
            <person name="Jenkins J."/>
            <person name="Shu S."/>
            <person name="Flowers D."/>
            <person name="Luo F."/>
            <person name="Wang Y."/>
            <person name="Xia P."/>
            <person name="Barry K."/>
            <person name="Daum C."/>
            <person name="Lipzen A."/>
            <person name="Yoshinaga Y."/>
            <person name="Schmutz J."/>
            <person name="Saski C."/>
            <person name="Vermerris W."/>
            <person name="Kresovich S."/>
        </authorList>
    </citation>
    <scope>NUCLEOTIDE SEQUENCE</scope>
</reference>
<proteinExistence type="predicted"/>
<sequence length="125" mass="13490">MSTPSPASLGYGAEEEEEERGKGAEAEEERGEATKTVKAEAGEDGGSDALINVKVQSQTADDVFFRVKRDLKLRRLMDMYCAASTRSTPRPSCSWTLSAAPSGPTRRPTRSASTTATRSISCSRR</sequence>
<dbReference type="SUPFAM" id="SSF54236">
    <property type="entry name" value="Ubiquitin-like"/>
    <property type="match status" value="1"/>
</dbReference>
<organism evidence="2 3">
    <name type="scientific">Sorghum bicolor</name>
    <name type="common">Sorghum</name>
    <name type="synonym">Sorghum vulgare</name>
    <dbReference type="NCBI Taxonomy" id="4558"/>
    <lineage>
        <taxon>Eukaryota</taxon>
        <taxon>Viridiplantae</taxon>
        <taxon>Streptophyta</taxon>
        <taxon>Embryophyta</taxon>
        <taxon>Tracheophyta</taxon>
        <taxon>Spermatophyta</taxon>
        <taxon>Magnoliopsida</taxon>
        <taxon>Liliopsida</taxon>
        <taxon>Poales</taxon>
        <taxon>Poaceae</taxon>
        <taxon>PACMAD clade</taxon>
        <taxon>Panicoideae</taxon>
        <taxon>Andropogonodae</taxon>
        <taxon>Andropogoneae</taxon>
        <taxon>Sorghinae</taxon>
        <taxon>Sorghum</taxon>
    </lineage>
</organism>
<evidence type="ECO:0008006" key="4">
    <source>
        <dbReference type="Google" id="ProtNLM"/>
    </source>
</evidence>
<feature type="compositionally biased region" description="Polar residues" evidence="1">
    <location>
        <begin position="85"/>
        <end position="97"/>
    </location>
</feature>
<dbReference type="InterPro" id="IPR029071">
    <property type="entry name" value="Ubiquitin-like_domsf"/>
</dbReference>